<evidence type="ECO:0000313" key="4">
    <source>
        <dbReference type="EMBL" id="CAG7832009.1"/>
    </source>
</evidence>
<feature type="compositionally biased region" description="Polar residues" evidence="1">
    <location>
        <begin position="182"/>
        <end position="194"/>
    </location>
</feature>
<feature type="transmembrane region" description="Helical" evidence="2">
    <location>
        <begin position="95"/>
        <end position="123"/>
    </location>
</feature>
<dbReference type="Proteomes" id="UP000708208">
    <property type="component" value="Unassembled WGS sequence"/>
</dbReference>
<feature type="signal peptide" evidence="3">
    <location>
        <begin position="1"/>
        <end position="15"/>
    </location>
</feature>
<proteinExistence type="predicted"/>
<keyword evidence="5" id="KW-1185">Reference proteome</keyword>
<sequence length="194" mass="22470">MKFLIFTVLIAVVNSSLPVEKTCGDIKCPDHHFCSPIDHTCRPCEQICDRNASNYDHTRCEAGCQDYLHDHVYLRRNSTNFSELATKDEIESLRVLLYIVICTTIPTLIFIIAFGCIKFMGAWERRKRQNKKKTIVSSVIYNNKHGKEHQAKVIENNNENKRRSMRMEREPSESTLPDYSYDNPNMSHSPVNTV</sequence>
<feature type="compositionally biased region" description="Basic and acidic residues" evidence="1">
    <location>
        <begin position="153"/>
        <end position="172"/>
    </location>
</feature>
<name>A0A8J2LGJ1_9HEXA</name>
<accession>A0A8J2LGJ1</accession>
<keyword evidence="2" id="KW-0472">Membrane</keyword>
<comment type="caution">
    <text evidence="4">The sequence shown here is derived from an EMBL/GenBank/DDBJ whole genome shotgun (WGS) entry which is preliminary data.</text>
</comment>
<dbReference type="OrthoDB" id="6599193at2759"/>
<evidence type="ECO:0000256" key="2">
    <source>
        <dbReference type="SAM" id="Phobius"/>
    </source>
</evidence>
<dbReference type="AlphaFoldDB" id="A0A8J2LGJ1"/>
<feature type="chain" id="PRO_5035321602" evidence="3">
    <location>
        <begin position="16"/>
        <end position="194"/>
    </location>
</feature>
<reference evidence="4" key="1">
    <citation type="submission" date="2021-06" db="EMBL/GenBank/DDBJ databases">
        <authorList>
            <person name="Hodson N. C."/>
            <person name="Mongue J. A."/>
            <person name="Jaron S. K."/>
        </authorList>
    </citation>
    <scope>NUCLEOTIDE SEQUENCE</scope>
</reference>
<keyword evidence="2" id="KW-0812">Transmembrane</keyword>
<evidence type="ECO:0000313" key="5">
    <source>
        <dbReference type="Proteomes" id="UP000708208"/>
    </source>
</evidence>
<organism evidence="4 5">
    <name type="scientific">Allacma fusca</name>
    <dbReference type="NCBI Taxonomy" id="39272"/>
    <lineage>
        <taxon>Eukaryota</taxon>
        <taxon>Metazoa</taxon>
        <taxon>Ecdysozoa</taxon>
        <taxon>Arthropoda</taxon>
        <taxon>Hexapoda</taxon>
        <taxon>Collembola</taxon>
        <taxon>Symphypleona</taxon>
        <taxon>Sminthuridae</taxon>
        <taxon>Allacma</taxon>
    </lineage>
</organism>
<keyword evidence="2" id="KW-1133">Transmembrane helix</keyword>
<feature type="region of interest" description="Disordered" evidence="1">
    <location>
        <begin position="153"/>
        <end position="194"/>
    </location>
</feature>
<evidence type="ECO:0000256" key="3">
    <source>
        <dbReference type="SAM" id="SignalP"/>
    </source>
</evidence>
<keyword evidence="3" id="KW-0732">Signal</keyword>
<dbReference type="EMBL" id="CAJVCH010563090">
    <property type="protein sequence ID" value="CAG7832009.1"/>
    <property type="molecule type" value="Genomic_DNA"/>
</dbReference>
<evidence type="ECO:0000256" key="1">
    <source>
        <dbReference type="SAM" id="MobiDB-lite"/>
    </source>
</evidence>
<protein>
    <submittedName>
        <fullName evidence="4">Uncharacterized protein</fullName>
    </submittedName>
</protein>
<gene>
    <name evidence="4" type="ORF">AFUS01_LOCUS41724</name>
</gene>